<dbReference type="InterPro" id="IPR048119">
    <property type="entry name" value="KwaB"/>
</dbReference>
<gene>
    <name evidence="1" type="ORF">DW789_09370</name>
</gene>
<dbReference type="NCBIfam" id="NF041623">
    <property type="entry name" value="KwaB"/>
    <property type="match status" value="1"/>
</dbReference>
<dbReference type="RefSeq" id="WP_118165109.1">
    <property type="nucleotide sequence ID" value="NZ_QSJG01000017.1"/>
</dbReference>
<protein>
    <submittedName>
        <fullName evidence="1">DUF4868 domain-containing protein</fullName>
    </submittedName>
</protein>
<organism evidence="1 2">
    <name type="scientific">Phocaeicola plebeius</name>
    <dbReference type="NCBI Taxonomy" id="310297"/>
    <lineage>
        <taxon>Bacteria</taxon>
        <taxon>Pseudomonadati</taxon>
        <taxon>Bacteroidota</taxon>
        <taxon>Bacteroidia</taxon>
        <taxon>Bacteroidales</taxon>
        <taxon>Bacteroidaceae</taxon>
        <taxon>Phocaeicola</taxon>
    </lineage>
</organism>
<name>A0A414FTF9_9BACT</name>
<dbReference type="AlphaFoldDB" id="A0A414FTF9"/>
<sequence length="318" mass="36707">MNKEELDQALDFINNPDGDLNIVLYTCMSDSDLKLLDVKYDDLPPIKDLFINSIKEHIIEKDDYTVIPLSTADERANCFYQYDLELPAELENLRSVIGNDLIENLSLDEYSLADIDSLIVLISDNSHTLSLYKKISPVEVIGRRGYILYESNSRFERFDKQLLRISNNFQVIQVAGEIFILDLKSIEKSFGFHDVIRREATLGVDAIRNKGLVCNIEVLEELIDNVSFARKLTKIARNSPVLQNNIPNIDVINFSRQHPALRNKMRYTTDNAQFMLDTKTSKQLFIKLLNDDFLTSELTRLYYDSLAKDFIEMEDNNN</sequence>
<evidence type="ECO:0000313" key="2">
    <source>
        <dbReference type="Proteomes" id="UP000284361"/>
    </source>
</evidence>
<accession>A0A414FTF9</accession>
<dbReference type="Proteomes" id="UP000284361">
    <property type="component" value="Unassembled WGS sequence"/>
</dbReference>
<dbReference type="InterPro" id="IPR032359">
    <property type="entry name" value="KwaB-like"/>
</dbReference>
<reference evidence="1 2" key="1">
    <citation type="submission" date="2018-08" db="EMBL/GenBank/DDBJ databases">
        <title>A genome reference for cultivated species of the human gut microbiota.</title>
        <authorList>
            <person name="Zou Y."/>
            <person name="Xue W."/>
            <person name="Luo G."/>
        </authorList>
    </citation>
    <scope>NUCLEOTIDE SEQUENCE [LARGE SCALE GENOMIC DNA]</scope>
    <source>
        <strain evidence="1 2">AM31-10</strain>
    </source>
</reference>
<evidence type="ECO:0000313" key="1">
    <source>
        <dbReference type="EMBL" id="RHD54009.1"/>
    </source>
</evidence>
<proteinExistence type="predicted"/>
<comment type="caution">
    <text evidence="1">The sequence shown here is derived from an EMBL/GenBank/DDBJ whole genome shotgun (WGS) entry which is preliminary data.</text>
</comment>
<dbReference type="EMBL" id="QSJG01000017">
    <property type="protein sequence ID" value="RHD54009.1"/>
    <property type="molecule type" value="Genomic_DNA"/>
</dbReference>
<dbReference type="Pfam" id="PF16162">
    <property type="entry name" value="KwaB"/>
    <property type="match status" value="1"/>
</dbReference>